<dbReference type="EMBL" id="JAUKTV010000002">
    <property type="protein sequence ID" value="KAK0744320.1"/>
    <property type="molecule type" value="Genomic_DNA"/>
</dbReference>
<organism evidence="1 2">
    <name type="scientific">Apiosordaria backusii</name>
    <dbReference type="NCBI Taxonomy" id="314023"/>
    <lineage>
        <taxon>Eukaryota</taxon>
        <taxon>Fungi</taxon>
        <taxon>Dikarya</taxon>
        <taxon>Ascomycota</taxon>
        <taxon>Pezizomycotina</taxon>
        <taxon>Sordariomycetes</taxon>
        <taxon>Sordariomycetidae</taxon>
        <taxon>Sordariales</taxon>
        <taxon>Lasiosphaeriaceae</taxon>
        <taxon>Apiosordaria</taxon>
    </lineage>
</organism>
<proteinExistence type="predicted"/>
<dbReference type="AlphaFoldDB" id="A0AA40ERZ3"/>
<gene>
    <name evidence="1" type="ORF">B0T21DRAFT_357602</name>
</gene>
<sequence>MEADYPGWNATFQAHLAAISTISASSADAAKEWPETFQCRIPYDPAMYTDIKEGIDYLRGLTGTAINDPGKCGRVSCSYNSAIYWCNDNDYQKEVEWGQVADGGKFILDRCANGRTLSVKGRATFAEKFSVWVRKDWC</sequence>
<evidence type="ECO:0000313" key="2">
    <source>
        <dbReference type="Proteomes" id="UP001172159"/>
    </source>
</evidence>
<comment type="caution">
    <text evidence="1">The sequence shown here is derived from an EMBL/GenBank/DDBJ whole genome shotgun (WGS) entry which is preliminary data.</text>
</comment>
<dbReference type="Proteomes" id="UP001172159">
    <property type="component" value="Unassembled WGS sequence"/>
</dbReference>
<accession>A0AA40ERZ3</accession>
<dbReference type="PANTHER" id="PTHR35605">
    <property type="entry name" value="ECP2 EFFECTOR PROTEIN DOMAIN-CONTAINING PROTEIN-RELATED"/>
    <property type="match status" value="1"/>
</dbReference>
<name>A0AA40ERZ3_9PEZI</name>
<keyword evidence="2" id="KW-1185">Reference proteome</keyword>
<reference evidence="1" key="1">
    <citation type="submission" date="2023-06" db="EMBL/GenBank/DDBJ databases">
        <title>Genome-scale phylogeny and comparative genomics of the fungal order Sordariales.</title>
        <authorList>
            <consortium name="Lawrence Berkeley National Laboratory"/>
            <person name="Hensen N."/>
            <person name="Bonometti L."/>
            <person name="Westerberg I."/>
            <person name="Brannstrom I.O."/>
            <person name="Guillou S."/>
            <person name="Cros-Aarteil S."/>
            <person name="Calhoun S."/>
            <person name="Haridas S."/>
            <person name="Kuo A."/>
            <person name="Mondo S."/>
            <person name="Pangilinan J."/>
            <person name="Riley R."/>
            <person name="Labutti K."/>
            <person name="Andreopoulos B."/>
            <person name="Lipzen A."/>
            <person name="Chen C."/>
            <person name="Yanf M."/>
            <person name="Daum C."/>
            <person name="Ng V."/>
            <person name="Clum A."/>
            <person name="Steindorff A."/>
            <person name="Ohm R."/>
            <person name="Martin F."/>
            <person name="Silar P."/>
            <person name="Natvig D."/>
            <person name="Lalanne C."/>
            <person name="Gautier V."/>
            <person name="Ament-Velasquez S.L."/>
            <person name="Kruys A."/>
            <person name="Hutchinson M.I."/>
            <person name="Powell A.J."/>
            <person name="Barry K."/>
            <person name="Miller A.N."/>
            <person name="Grigoriev I.V."/>
            <person name="Debuchy R."/>
            <person name="Gladieux P."/>
            <person name="Thoren M.H."/>
            <person name="Johannesson H."/>
        </authorList>
    </citation>
    <scope>NUCLEOTIDE SEQUENCE</scope>
    <source>
        <strain evidence="1">CBS 540.89</strain>
    </source>
</reference>
<protein>
    <submittedName>
        <fullName evidence="1">Uncharacterized protein</fullName>
    </submittedName>
</protein>
<dbReference type="PANTHER" id="PTHR35605:SF1">
    <property type="entry name" value="ECP2 EFFECTOR PROTEIN DOMAIN-CONTAINING PROTEIN-RELATED"/>
    <property type="match status" value="1"/>
</dbReference>
<evidence type="ECO:0000313" key="1">
    <source>
        <dbReference type="EMBL" id="KAK0744320.1"/>
    </source>
</evidence>